<dbReference type="InterPro" id="IPR036249">
    <property type="entry name" value="Thioredoxin-like_sf"/>
</dbReference>
<dbReference type="PANTHER" id="PTHR45815:SF3">
    <property type="entry name" value="PROTEIN DISULFIDE-ISOMERASE A6"/>
    <property type="match status" value="1"/>
</dbReference>
<dbReference type="VEuPathDB" id="TrichDB:TRFO_18766"/>
<gene>
    <name evidence="2" type="ORF">TRFO_18766</name>
</gene>
<dbReference type="GeneID" id="94835080"/>
<proteinExistence type="predicted"/>
<sequence>MSIKKLKSQLNIELFQCSGQILKMLLFYILSSSFCFGQAPGKITTLTLENWDALIDKRDPDSVWMIMFTSQSCPACKVIYPIFQKAAQESDGMVNFGTVRADQEEGLRLRFNIMVLPTFLIIHKTGRTEYSGKRNERSFVNAAAKFIPDKTLQIDDSWIKDTASSIILFTDKQKTPPIWAAISCVFQGHARVGITFDSDFDDHYKIDKKPSIVFVNSTHKITYQGKNSFMVLRQSIQDFLDGVYEEPFQFNADFFLPEEYEDECKDFTGYCIMHVVPDLDPKVKAAQEKFKNNRLKFFYGDEDLPFSFMKPGDLFIFAPHRQSAIKLESPSELTVALAGVFDGSTNWQKIETFGEK</sequence>
<dbReference type="EMBL" id="MLAK01000581">
    <property type="protein sequence ID" value="OHT11706.1"/>
    <property type="molecule type" value="Genomic_DNA"/>
</dbReference>
<dbReference type="SUPFAM" id="SSF52833">
    <property type="entry name" value="Thioredoxin-like"/>
    <property type="match status" value="2"/>
</dbReference>
<evidence type="ECO:0000313" key="2">
    <source>
        <dbReference type="EMBL" id="OHT11706.1"/>
    </source>
</evidence>
<dbReference type="GO" id="GO:0015035">
    <property type="term" value="F:protein-disulfide reductase activity"/>
    <property type="evidence" value="ECO:0007669"/>
    <property type="project" value="TreeGrafter"/>
</dbReference>
<reference evidence="2" key="1">
    <citation type="submission" date="2016-10" db="EMBL/GenBank/DDBJ databases">
        <authorList>
            <person name="Benchimol M."/>
            <person name="Almeida L.G."/>
            <person name="Vasconcelos A.T."/>
            <person name="Perreira-Neves A."/>
            <person name="Rosa I.A."/>
            <person name="Tasca T."/>
            <person name="Bogo M.R."/>
            <person name="de Souza W."/>
        </authorList>
    </citation>
    <scope>NUCLEOTIDE SEQUENCE [LARGE SCALE GENOMIC DNA]</scope>
    <source>
        <strain evidence="2">K</strain>
    </source>
</reference>
<dbReference type="Proteomes" id="UP000179807">
    <property type="component" value="Unassembled WGS sequence"/>
</dbReference>
<accession>A0A1J4KKN7</accession>
<evidence type="ECO:0000313" key="3">
    <source>
        <dbReference type="Proteomes" id="UP000179807"/>
    </source>
</evidence>
<dbReference type="OrthoDB" id="2121326at2759"/>
<protein>
    <submittedName>
        <fullName evidence="2">Thioredoxin family protein</fullName>
    </submittedName>
</protein>
<dbReference type="PROSITE" id="PS51352">
    <property type="entry name" value="THIOREDOXIN_2"/>
    <property type="match status" value="1"/>
</dbReference>
<comment type="caution">
    <text evidence="2">The sequence shown here is derived from an EMBL/GenBank/DDBJ whole genome shotgun (WGS) entry which is preliminary data.</text>
</comment>
<keyword evidence="3" id="KW-1185">Reference proteome</keyword>
<feature type="domain" description="Thioredoxin" evidence="1">
    <location>
        <begin position="25"/>
        <end position="148"/>
    </location>
</feature>
<dbReference type="PANTHER" id="PTHR45815">
    <property type="entry name" value="PROTEIN DISULFIDE-ISOMERASE A6"/>
    <property type="match status" value="1"/>
</dbReference>
<dbReference type="GO" id="GO:0034976">
    <property type="term" value="P:response to endoplasmic reticulum stress"/>
    <property type="evidence" value="ECO:0007669"/>
    <property type="project" value="TreeGrafter"/>
</dbReference>
<organism evidence="2 3">
    <name type="scientific">Tritrichomonas foetus</name>
    <dbReference type="NCBI Taxonomy" id="1144522"/>
    <lineage>
        <taxon>Eukaryota</taxon>
        <taxon>Metamonada</taxon>
        <taxon>Parabasalia</taxon>
        <taxon>Tritrichomonadida</taxon>
        <taxon>Tritrichomonadidae</taxon>
        <taxon>Tritrichomonas</taxon>
    </lineage>
</organism>
<dbReference type="CDD" id="cd02961">
    <property type="entry name" value="PDI_a_family"/>
    <property type="match status" value="1"/>
</dbReference>
<dbReference type="Pfam" id="PF00085">
    <property type="entry name" value="Thioredoxin"/>
    <property type="match status" value="1"/>
</dbReference>
<dbReference type="Gene3D" id="3.40.30.10">
    <property type="entry name" value="Glutaredoxin"/>
    <property type="match status" value="1"/>
</dbReference>
<evidence type="ECO:0000259" key="1">
    <source>
        <dbReference type="PROSITE" id="PS51352"/>
    </source>
</evidence>
<dbReference type="GO" id="GO:0005788">
    <property type="term" value="C:endoplasmic reticulum lumen"/>
    <property type="evidence" value="ECO:0007669"/>
    <property type="project" value="TreeGrafter"/>
</dbReference>
<dbReference type="RefSeq" id="XP_068364842.1">
    <property type="nucleotide sequence ID" value="XM_068500376.1"/>
</dbReference>
<dbReference type="InterPro" id="IPR013766">
    <property type="entry name" value="Thioredoxin_domain"/>
</dbReference>
<name>A0A1J4KKN7_9EUKA</name>
<dbReference type="AlphaFoldDB" id="A0A1J4KKN7"/>